<dbReference type="Proteomes" id="UP000266673">
    <property type="component" value="Unassembled WGS sequence"/>
</dbReference>
<sequence>MDGHAEYDEKAFFRLDGIDGVLGKVTGVLCGDLTRKAFFRLDVFLESCNYLLIRFGLDKTPDQVSAVAEKQVQMGSMQGIQKILVKYICSDTDEEPPEIPIIEKLTELKKFISLFEQQVGSDLIWRI</sequence>
<dbReference type="EMBL" id="QKWP01000003">
    <property type="protein sequence ID" value="RIB30916.1"/>
    <property type="molecule type" value="Genomic_DNA"/>
</dbReference>
<evidence type="ECO:0000313" key="2">
    <source>
        <dbReference type="Proteomes" id="UP000266673"/>
    </source>
</evidence>
<accession>A0A397WE89</accession>
<reference evidence="1 2" key="1">
    <citation type="submission" date="2018-06" db="EMBL/GenBank/DDBJ databases">
        <title>Comparative genomics reveals the genomic features of Rhizophagus irregularis, R. cerebriforme, R. diaphanum and Gigaspora rosea, and their symbiotic lifestyle signature.</title>
        <authorList>
            <person name="Morin E."/>
            <person name="San Clemente H."/>
            <person name="Chen E.C.H."/>
            <person name="De La Providencia I."/>
            <person name="Hainaut M."/>
            <person name="Kuo A."/>
            <person name="Kohler A."/>
            <person name="Murat C."/>
            <person name="Tang N."/>
            <person name="Roy S."/>
            <person name="Loubradou J."/>
            <person name="Henrissat B."/>
            <person name="Grigoriev I.V."/>
            <person name="Corradi N."/>
            <person name="Roux C."/>
            <person name="Martin F.M."/>
        </authorList>
    </citation>
    <scope>NUCLEOTIDE SEQUENCE [LARGE SCALE GENOMIC DNA]</scope>
    <source>
        <strain evidence="1 2">DAOM 194757</strain>
    </source>
</reference>
<protein>
    <submittedName>
        <fullName evidence="1">Uncharacterized protein</fullName>
    </submittedName>
</protein>
<gene>
    <name evidence="1" type="ORF">C2G38_2151514</name>
</gene>
<keyword evidence="2" id="KW-1185">Reference proteome</keyword>
<evidence type="ECO:0000313" key="1">
    <source>
        <dbReference type="EMBL" id="RIB30916.1"/>
    </source>
</evidence>
<proteinExistence type="predicted"/>
<organism evidence="1 2">
    <name type="scientific">Gigaspora rosea</name>
    <dbReference type="NCBI Taxonomy" id="44941"/>
    <lineage>
        <taxon>Eukaryota</taxon>
        <taxon>Fungi</taxon>
        <taxon>Fungi incertae sedis</taxon>
        <taxon>Mucoromycota</taxon>
        <taxon>Glomeromycotina</taxon>
        <taxon>Glomeromycetes</taxon>
        <taxon>Diversisporales</taxon>
        <taxon>Gigasporaceae</taxon>
        <taxon>Gigaspora</taxon>
    </lineage>
</organism>
<comment type="caution">
    <text evidence="1">The sequence shown here is derived from an EMBL/GenBank/DDBJ whole genome shotgun (WGS) entry which is preliminary data.</text>
</comment>
<name>A0A397WE89_9GLOM</name>
<dbReference type="AlphaFoldDB" id="A0A397WE89"/>